<dbReference type="AlphaFoldDB" id="A0A6G0SAH9"/>
<gene>
    <name evidence="1" type="ORF">PF008_g4910</name>
</gene>
<proteinExistence type="predicted"/>
<protein>
    <submittedName>
        <fullName evidence="1">Uncharacterized protein</fullName>
    </submittedName>
</protein>
<comment type="caution">
    <text evidence="1">The sequence shown here is derived from an EMBL/GenBank/DDBJ whole genome shotgun (WGS) entry which is preliminary data.</text>
</comment>
<sequence>MDEEAAGCFVQDLFPDADEDEAMFAAILRANPVEPRRLAARSCA</sequence>
<evidence type="ECO:0000313" key="1">
    <source>
        <dbReference type="EMBL" id="KAE9353647.1"/>
    </source>
</evidence>
<dbReference type="EMBL" id="QXFY01000173">
    <property type="protein sequence ID" value="KAE9353647.1"/>
    <property type="molecule type" value="Genomic_DNA"/>
</dbReference>
<evidence type="ECO:0000313" key="2">
    <source>
        <dbReference type="Proteomes" id="UP000486351"/>
    </source>
</evidence>
<accession>A0A6G0SAH9</accession>
<organism evidence="1 2">
    <name type="scientific">Phytophthora fragariae</name>
    <dbReference type="NCBI Taxonomy" id="53985"/>
    <lineage>
        <taxon>Eukaryota</taxon>
        <taxon>Sar</taxon>
        <taxon>Stramenopiles</taxon>
        <taxon>Oomycota</taxon>
        <taxon>Peronosporomycetes</taxon>
        <taxon>Peronosporales</taxon>
        <taxon>Peronosporaceae</taxon>
        <taxon>Phytophthora</taxon>
    </lineage>
</organism>
<reference evidence="1 2" key="1">
    <citation type="submission" date="2018-09" db="EMBL/GenBank/DDBJ databases">
        <title>Genomic investigation of the strawberry pathogen Phytophthora fragariae indicates pathogenicity is determined by transcriptional variation in three key races.</title>
        <authorList>
            <person name="Adams T.M."/>
            <person name="Armitage A.D."/>
            <person name="Sobczyk M.K."/>
            <person name="Bates H.J."/>
            <person name="Dunwell J.M."/>
            <person name="Nellist C.F."/>
            <person name="Harrison R.J."/>
        </authorList>
    </citation>
    <scope>NUCLEOTIDE SEQUENCE [LARGE SCALE GENOMIC DNA]</scope>
    <source>
        <strain evidence="1 2">NOV-77</strain>
    </source>
</reference>
<name>A0A6G0SAH9_9STRA</name>
<dbReference type="Proteomes" id="UP000486351">
    <property type="component" value="Unassembled WGS sequence"/>
</dbReference>